<comment type="caution">
    <text evidence="9">The sequence shown here is derived from an EMBL/GenBank/DDBJ whole genome shotgun (WGS) entry which is preliminary data.</text>
</comment>
<evidence type="ECO:0000256" key="5">
    <source>
        <dbReference type="ARBA" id="ARBA00023033"/>
    </source>
</evidence>
<evidence type="ECO:0000256" key="2">
    <source>
        <dbReference type="ARBA" id="ARBA00022692"/>
    </source>
</evidence>
<dbReference type="GO" id="GO:0004497">
    <property type="term" value="F:monooxygenase activity"/>
    <property type="evidence" value="ECO:0007669"/>
    <property type="project" value="UniProtKB-KW"/>
</dbReference>
<keyword evidence="5" id="KW-0503">Monooxygenase</keyword>
<proteinExistence type="inferred from homology"/>
<gene>
    <name evidence="9" type="ORF">CB0940_02478</name>
</gene>
<keyword evidence="4" id="KW-0560">Oxidoreductase</keyword>
<evidence type="ECO:0000256" key="3">
    <source>
        <dbReference type="ARBA" id="ARBA00022989"/>
    </source>
</evidence>
<dbReference type="InterPro" id="IPR013901">
    <property type="entry name" value="Anthrone_oxy"/>
</dbReference>
<evidence type="ECO:0000256" key="7">
    <source>
        <dbReference type="ARBA" id="ARBA00034313"/>
    </source>
</evidence>
<protein>
    <submittedName>
        <fullName evidence="9">Uncharacterized protein</fullName>
    </submittedName>
</protein>
<dbReference type="OrthoDB" id="5954308at2759"/>
<evidence type="ECO:0000256" key="4">
    <source>
        <dbReference type="ARBA" id="ARBA00023002"/>
    </source>
</evidence>
<feature type="transmembrane region" description="Helical" evidence="8">
    <location>
        <begin position="35"/>
        <end position="55"/>
    </location>
</feature>
<dbReference type="Pfam" id="PF08592">
    <property type="entry name" value="Anthrone_oxy"/>
    <property type="match status" value="1"/>
</dbReference>
<dbReference type="AlphaFoldDB" id="A0A2G5I4P5"/>
<dbReference type="GO" id="GO:0016020">
    <property type="term" value="C:membrane"/>
    <property type="evidence" value="ECO:0007669"/>
    <property type="project" value="UniProtKB-SubCell"/>
</dbReference>
<evidence type="ECO:0000256" key="6">
    <source>
        <dbReference type="ARBA" id="ARBA00023136"/>
    </source>
</evidence>
<comment type="similarity">
    <text evidence="7">Belongs to the anthrone oxygenase family.</text>
</comment>
<comment type="subcellular location">
    <subcellularLocation>
        <location evidence="1">Membrane</location>
        <topology evidence="1">Multi-pass membrane protein</topology>
    </subcellularLocation>
</comment>
<dbReference type="EMBL" id="LKMD01000101">
    <property type="protein sequence ID" value="PIA99766.1"/>
    <property type="molecule type" value="Genomic_DNA"/>
</dbReference>
<dbReference type="PANTHER" id="PTHR35042:SF3">
    <property type="entry name" value="ANTHRONE OXYGENASE-RELATED"/>
    <property type="match status" value="1"/>
</dbReference>
<accession>A0A2G5I4P5</accession>
<feature type="transmembrane region" description="Helical" evidence="8">
    <location>
        <begin position="125"/>
        <end position="143"/>
    </location>
</feature>
<keyword evidence="2 8" id="KW-0812">Transmembrane</keyword>
<evidence type="ECO:0000256" key="1">
    <source>
        <dbReference type="ARBA" id="ARBA00004141"/>
    </source>
</evidence>
<feature type="transmembrane region" description="Helical" evidence="8">
    <location>
        <begin position="67"/>
        <end position="86"/>
    </location>
</feature>
<sequence length="160" mass="17855">MFSLSLVSVPVMLDTNTETAVLLKQWVRLYHYGHLLMPGLAICTFLLYTFVVVQRRSSGTDAQWRRYALAAATTVTMIPFTLAIMVPTNDTLFRLDRQTRVDGTKEVLVSGDVRALVVRWSWMHIARSCFPLLGAVLGVGALAEDLTLPIMSQPSKQQAK</sequence>
<organism evidence="9 10">
    <name type="scientific">Cercospora beticola</name>
    <name type="common">Sugarbeet leaf spot fungus</name>
    <dbReference type="NCBI Taxonomy" id="122368"/>
    <lineage>
        <taxon>Eukaryota</taxon>
        <taxon>Fungi</taxon>
        <taxon>Dikarya</taxon>
        <taxon>Ascomycota</taxon>
        <taxon>Pezizomycotina</taxon>
        <taxon>Dothideomycetes</taxon>
        <taxon>Dothideomycetidae</taxon>
        <taxon>Mycosphaerellales</taxon>
        <taxon>Mycosphaerellaceae</taxon>
        <taxon>Cercospora</taxon>
    </lineage>
</organism>
<dbReference type="PANTHER" id="PTHR35042">
    <property type="entry name" value="ANTHRONE OXYGENASE ENCC"/>
    <property type="match status" value="1"/>
</dbReference>
<reference evidence="9 10" key="1">
    <citation type="submission" date="2015-10" db="EMBL/GenBank/DDBJ databases">
        <title>The cercosporin biosynthetic gene cluster was horizontally transferred to several fungal lineages and shown to be expanded in Cercospora beticola based on microsynteny with recipient genomes.</title>
        <authorList>
            <person name="De Jonge R."/>
            <person name="Ebert M.K."/>
            <person name="Suttle J.C."/>
            <person name="Jurick Ii W.M."/>
            <person name="Secor G.A."/>
            <person name="Thomma B.P."/>
            <person name="Van De Peer Y."/>
            <person name="Bolton M.D."/>
        </authorList>
    </citation>
    <scope>NUCLEOTIDE SEQUENCE [LARGE SCALE GENOMIC DNA]</scope>
    <source>
        <strain evidence="9 10">09-40</strain>
    </source>
</reference>
<dbReference type="Proteomes" id="UP000230605">
    <property type="component" value="Chromosome 3"/>
</dbReference>
<name>A0A2G5I4P5_CERBT</name>
<evidence type="ECO:0000313" key="10">
    <source>
        <dbReference type="Proteomes" id="UP000230605"/>
    </source>
</evidence>
<evidence type="ECO:0000256" key="8">
    <source>
        <dbReference type="SAM" id="Phobius"/>
    </source>
</evidence>
<evidence type="ECO:0000313" key="9">
    <source>
        <dbReference type="EMBL" id="PIA99766.1"/>
    </source>
</evidence>
<keyword evidence="6 8" id="KW-0472">Membrane</keyword>
<keyword evidence="3 8" id="KW-1133">Transmembrane helix</keyword>